<feature type="compositionally biased region" description="Polar residues" evidence="7">
    <location>
        <begin position="105"/>
        <end position="130"/>
    </location>
</feature>
<comment type="caution">
    <text evidence="9">The sequence shown here is derived from an EMBL/GenBank/DDBJ whole genome shotgun (WGS) entry which is preliminary data.</text>
</comment>
<evidence type="ECO:0000256" key="5">
    <source>
        <dbReference type="ARBA" id="ARBA00022833"/>
    </source>
</evidence>
<dbReference type="InterPro" id="IPR017907">
    <property type="entry name" value="Znf_RING_CS"/>
</dbReference>
<sequence length="747" mass="82480">MSILPSQTQPASSSSSSLPIPSPNSQHGISDTSSSLSPQLNHALGSLQISDYPGPSTPAAEDSGGPSEKVTELESSSGMKAPQRNSRSHSRSQSGRRTAGLSHSEGMTTGTVSSHRNQQATGSAYSQGSTPFPGRKSQMANGNHLLNFQYDPISRSQQRGPPPPPPARRQRKRRPYNKDLFLQANFKFMVLDSGNYSPESMDPDKMLQWEDIICVTYSTPSPIQCPICLEHPLCPQITSCGHIFCFPCILQYLLLGEEDHKGDCWKRCPLCFVMISVKDLYSVHITNVKQYQVGDNIEFTFLTRKKDSFTLSHKNKQETDNSSCGQGDVCDPFSKFRLTLDVDLSVRHAISDLDGWLARADSGLVDDLEKLPYVSAAMQQLKQRKKYWNEHRASNSEKSSSLIDYALQVPSISANAVDTDDENCSSESRTSSTDFPDQSKVVAMDKSTAGSCQDEILDLEKLLVEQEMNSSSSYEEKKCIQGHSNGIGDAKENDSYNFYQAADGQHLILHPLNTKCLLHHYGSYDKLPHRISGRILQLETVTQSEAVRRRYRFLSHFPLTTTFQLCEVDLSEMLPPEALAPFLDEIKNRANQRKQLAKKELKEKLKAEATSNYALSMSTHSQFISRDDPPTFSIDDFEALGNSTLSSSPQVVGERKLFSSVTRLGFAAAHDSPSFQAQETSDLHNNNSIADSSGTPGLRNGETLSYSNVISRAESNGSSNAPKTNDSGKKGKKPNRVLLSTAGGRRY</sequence>
<proteinExistence type="predicted"/>
<name>A0A9D4XX79_PEA</name>
<dbReference type="OrthoDB" id="302966at2759"/>
<evidence type="ECO:0000256" key="1">
    <source>
        <dbReference type="ARBA" id="ARBA00004496"/>
    </source>
</evidence>
<keyword evidence="3" id="KW-0479">Metal-binding</keyword>
<dbReference type="EMBL" id="JAMSHJ010000003">
    <property type="protein sequence ID" value="KAI5427998.1"/>
    <property type="molecule type" value="Genomic_DNA"/>
</dbReference>
<accession>A0A9D4XX79</accession>
<dbReference type="PROSITE" id="PS00518">
    <property type="entry name" value="ZF_RING_1"/>
    <property type="match status" value="1"/>
</dbReference>
<dbReference type="InterPro" id="IPR018957">
    <property type="entry name" value="Znf_C3HC4_RING-type"/>
</dbReference>
<dbReference type="PANTHER" id="PTHR12983:SF9">
    <property type="entry name" value="E3 UBIQUITIN-PROTEIN LIGASE RNF10"/>
    <property type="match status" value="1"/>
</dbReference>
<dbReference type="AlphaFoldDB" id="A0A9D4XX79"/>
<evidence type="ECO:0000259" key="8">
    <source>
        <dbReference type="PROSITE" id="PS50089"/>
    </source>
</evidence>
<dbReference type="InterPro" id="IPR039739">
    <property type="entry name" value="MAG2/RNF10"/>
</dbReference>
<dbReference type="SUPFAM" id="SSF57850">
    <property type="entry name" value="RING/U-box"/>
    <property type="match status" value="1"/>
</dbReference>
<comment type="subcellular location">
    <subcellularLocation>
        <location evidence="1">Cytoplasm</location>
    </subcellularLocation>
</comment>
<feature type="region of interest" description="Disordered" evidence="7">
    <location>
        <begin position="672"/>
        <end position="747"/>
    </location>
</feature>
<feature type="compositionally biased region" description="Polar residues" evidence="7">
    <location>
        <begin position="425"/>
        <end position="436"/>
    </location>
</feature>
<dbReference type="PANTHER" id="PTHR12983">
    <property type="entry name" value="RING FINGER 10 FAMILY MEMBER"/>
    <property type="match status" value="1"/>
</dbReference>
<feature type="compositionally biased region" description="Polar residues" evidence="7">
    <location>
        <begin position="702"/>
        <end position="725"/>
    </location>
</feature>
<feature type="domain" description="RING-type" evidence="8">
    <location>
        <begin position="225"/>
        <end position="271"/>
    </location>
</feature>
<keyword evidence="4 6" id="KW-0863">Zinc-finger</keyword>
<dbReference type="Gramene" id="PSAT_LOCUS12857_t1">
    <property type="protein sequence ID" value="CAL5193006.1"/>
    <property type="gene ID" value="PSAT_LOCUS12857"/>
</dbReference>
<feature type="region of interest" description="Disordered" evidence="7">
    <location>
        <begin position="1"/>
        <end position="140"/>
    </location>
</feature>
<evidence type="ECO:0000256" key="6">
    <source>
        <dbReference type="PROSITE-ProRule" id="PRU00175"/>
    </source>
</evidence>
<feature type="region of interest" description="Disordered" evidence="7">
    <location>
        <begin position="416"/>
        <end position="437"/>
    </location>
</feature>
<organism evidence="9 10">
    <name type="scientific">Pisum sativum</name>
    <name type="common">Garden pea</name>
    <name type="synonym">Lathyrus oleraceus</name>
    <dbReference type="NCBI Taxonomy" id="3888"/>
    <lineage>
        <taxon>Eukaryota</taxon>
        <taxon>Viridiplantae</taxon>
        <taxon>Streptophyta</taxon>
        <taxon>Embryophyta</taxon>
        <taxon>Tracheophyta</taxon>
        <taxon>Spermatophyta</taxon>
        <taxon>Magnoliopsida</taxon>
        <taxon>eudicotyledons</taxon>
        <taxon>Gunneridae</taxon>
        <taxon>Pentapetalae</taxon>
        <taxon>rosids</taxon>
        <taxon>fabids</taxon>
        <taxon>Fabales</taxon>
        <taxon>Fabaceae</taxon>
        <taxon>Papilionoideae</taxon>
        <taxon>50 kb inversion clade</taxon>
        <taxon>NPAAA clade</taxon>
        <taxon>Hologalegina</taxon>
        <taxon>IRL clade</taxon>
        <taxon>Fabeae</taxon>
        <taxon>Lathyrus</taxon>
    </lineage>
</organism>
<dbReference type="GO" id="GO:0005737">
    <property type="term" value="C:cytoplasm"/>
    <property type="evidence" value="ECO:0007669"/>
    <property type="project" value="UniProtKB-SubCell"/>
</dbReference>
<dbReference type="InterPro" id="IPR001841">
    <property type="entry name" value="Znf_RING"/>
</dbReference>
<dbReference type="InterPro" id="IPR013083">
    <property type="entry name" value="Znf_RING/FYVE/PHD"/>
</dbReference>
<keyword evidence="10" id="KW-1185">Reference proteome</keyword>
<evidence type="ECO:0000256" key="2">
    <source>
        <dbReference type="ARBA" id="ARBA00022490"/>
    </source>
</evidence>
<feature type="compositionally biased region" description="Low complexity" evidence="7">
    <location>
        <begin position="1"/>
        <end position="26"/>
    </location>
</feature>
<evidence type="ECO:0000256" key="3">
    <source>
        <dbReference type="ARBA" id="ARBA00022723"/>
    </source>
</evidence>
<dbReference type="Gene3D" id="3.30.40.10">
    <property type="entry name" value="Zinc/RING finger domain, C3HC4 (zinc finger)"/>
    <property type="match status" value="1"/>
</dbReference>
<keyword evidence="5" id="KW-0862">Zinc</keyword>
<evidence type="ECO:0000256" key="7">
    <source>
        <dbReference type="SAM" id="MobiDB-lite"/>
    </source>
</evidence>
<reference evidence="9 10" key="1">
    <citation type="journal article" date="2022" name="Nat. Genet.">
        <title>Improved pea reference genome and pan-genome highlight genomic features and evolutionary characteristics.</title>
        <authorList>
            <person name="Yang T."/>
            <person name="Liu R."/>
            <person name="Luo Y."/>
            <person name="Hu S."/>
            <person name="Wang D."/>
            <person name="Wang C."/>
            <person name="Pandey M.K."/>
            <person name="Ge S."/>
            <person name="Xu Q."/>
            <person name="Li N."/>
            <person name="Li G."/>
            <person name="Huang Y."/>
            <person name="Saxena R.K."/>
            <person name="Ji Y."/>
            <person name="Li M."/>
            <person name="Yan X."/>
            <person name="He Y."/>
            <person name="Liu Y."/>
            <person name="Wang X."/>
            <person name="Xiang C."/>
            <person name="Varshney R.K."/>
            <person name="Ding H."/>
            <person name="Gao S."/>
            <person name="Zong X."/>
        </authorList>
    </citation>
    <scope>NUCLEOTIDE SEQUENCE [LARGE SCALE GENOMIC DNA]</scope>
    <source>
        <strain evidence="9 10">cv. Zhongwan 6</strain>
    </source>
</reference>
<feature type="region of interest" description="Disordered" evidence="7">
    <location>
        <begin position="153"/>
        <end position="175"/>
    </location>
</feature>
<dbReference type="Proteomes" id="UP001058974">
    <property type="component" value="Chromosome 3"/>
</dbReference>
<gene>
    <name evidence="9" type="ORF">KIW84_033129</name>
</gene>
<dbReference type="GO" id="GO:0008270">
    <property type="term" value="F:zinc ion binding"/>
    <property type="evidence" value="ECO:0007669"/>
    <property type="project" value="UniProtKB-KW"/>
</dbReference>
<keyword evidence="2" id="KW-0963">Cytoplasm</keyword>
<dbReference type="GO" id="GO:0045944">
    <property type="term" value="P:positive regulation of transcription by RNA polymerase II"/>
    <property type="evidence" value="ECO:0007669"/>
    <property type="project" value="TreeGrafter"/>
</dbReference>
<evidence type="ECO:0000313" key="10">
    <source>
        <dbReference type="Proteomes" id="UP001058974"/>
    </source>
</evidence>
<dbReference type="SMART" id="SM00184">
    <property type="entry name" value="RING"/>
    <property type="match status" value="1"/>
</dbReference>
<dbReference type="Pfam" id="PF00097">
    <property type="entry name" value="zf-C3HC4"/>
    <property type="match status" value="1"/>
</dbReference>
<dbReference type="Gramene" id="Psat03G0312900-T1">
    <property type="protein sequence ID" value="KAI5427998.1"/>
    <property type="gene ID" value="KIW84_033129"/>
</dbReference>
<dbReference type="CDD" id="cd16536">
    <property type="entry name" value="RING-HC_RNF10"/>
    <property type="match status" value="1"/>
</dbReference>
<evidence type="ECO:0000313" key="9">
    <source>
        <dbReference type="EMBL" id="KAI5427998.1"/>
    </source>
</evidence>
<feature type="compositionally biased region" description="Polar residues" evidence="7">
    <location>
        <begin position="27"/>
        <end position="40"/>
    </location>
</feature>
<dbReference type="PROSITE" id="PS50089">
    <property type="entry name" value="ZF_RING_2"/>
    <property type="match status" value="1"/>
</dbReference>
<evidence type="ECO:0000256" key="4">
    <source>
        <dbReference type="ARBA" id="ARBA00022771"/>
    </source>
</evidence>
<protein>
    <recommendedName>
        <fullName evidence="8">RING-type domain-containing protein</fullName>
    </recommendedName>
</protein>
<dbReference type="GO" id="GO:0000976">
    <property type="term" value="F:transcription cis-regulatory region binding"/>
    <property type="evidence" value="ECO:0007669"/>
    <property type="project" value="TreeGrafter"/>
</dbReference>
<feature type="compositionally biased region" description="Polar residues" evidence="7">
    <location>
        <begin position="673"/>
        <end position="695"/>
    </location>
</feature>